<dbReference type="EMBL" id="CP024199">
    <property type="protein sequence ID" value="AUG52055.1"/>
    <property type="molecule type" value="Genomic_DNA"/>
</dbReference>
<gene>
    <name evidence="1" type="ORF">CSC3H3_04445</name>
</gene>
<dbReference type="Proteomes" id="UP000233458">
    <property type="component" value="Chromosome"/>
</dbReference>
<keyword evidence="2" id="KW-1185">Reference proteome</keyword>
<dbReference type="RefSeq" id="WP_101283967.1">
    <property type="nucleotide sequence ID" value="NZ_CP024199.1"/>
</dbReference>
<accession>A0ABM6Q6A0</accession>
<evidence type="ECO:0000313" key="2">
    <source>
        <dbReference type="Proteomes" id="UP000233458"/>
    </source>
</evidence>
<reference evidence="1 2" key="1">
    <citation type="submission" date="2017-10" db="EMBL/GenBank/DDBJ databases">
        <title>Biodiversity and function of Thalassospira species in the particle-attached aromatic-hydrocarbon-degrading consortia from the surface seawater of the China South Sea.</title>
        <authorList>
            <person name="Dong C."/>
            <person name="Liu R."/>
            <person name="Shao Z."/>
        </authorList>
    </citation>
    <scope>NUCLEOTIDE SEQUENCE [LARGE SCALE GENOMIC DNA]</scope>
    <source>
        <strain evidence="1 2">CSC3H3</strain>
    </source>
</reference>
<sequence>MPVSLTTPANDTAPSPRNRANRLAALLADMLADAQTKNGDFPQHGFYAAAFAIALWHGLDPGKYQTAITQAIHALRKQDDGNKYHREFIEFALSQTMAFRANQRREILRRKPWQNARVGNWLILRMVCLEKGGVISRLAAKVLWRFIDGKFRDGAAFLDRPGCFSAQYHAFCAALLTFSQQPACQQAGLDAAKLINDITRQSGHANLIGRGAGQSFGIVSAIYALLHAGFDRPAEKLLDQIEQSLLAHQNLPLNLLADPSDDASDEANARRKPGWYSYNRHYDYLAFAGFFLMRAGQLPERKAATLPQTSKPIAPIPAPKIFRITRGETYCAQMTLAGKSPYDVAPMPVVTSAQGDIILPPCGGEQDFISLYNSRSLPLPILLPAPKGVLRCATPSSATYRGDIFLMPFEIGRYAGQREIRFSPFEITFTDQIFAFNQPDDTDHTDNTGLTARLFRLFIPQNLVAERQSETCIIFPQQGLQVNADTTLHLTPSHHFSALGRVQVLFCQLPYAPETGCCATMTMCWRRGDR</sequence>
<protein>
    <submittedName>
        <fullName evidence="1">Uncharacterized protein</fullName>
    </submittedName>
</protein>
<evidence type="ECO:0000313" key="1">
    <source>
        <dbReference type="EMBL" id="AUG52055.1"/>
    </source>
</evidence>
<organism evidence="1 2">
    <name type="scientific">Thalassospira marina</name>
    <dbReference type="NCBI Taxonomy" id="2048283"/>
    <lineage>
        <taxon>Bacteria</taxon>
        <taxon>Pseudomonadati</taxon>
        <taxon>Pseudomonadota</taxon>
        <taxon>Alphaproteobacteria</taxon>
        <taxon>Rhodospirillales</taxon>
        <taxon>Thalassospiraceae</taxon>
        <taxon>Thalassospira</taxon>
    </lineage>
</organism>
<proteinExistence type="predicted"/>
<name>A0ABM6Q6A0_9PROT</name>